<feature type="binding site" evidence="9">
    <location>
        <position position="258"/>
    </location>
    <ligand>
        <name>L-histidine</name>
        <dbReference type="ChEBI" id="CHEBI:57595"/>
    </ligand>
</feature>
<keyword evidence="6 8" id="KW-0030">Aminoacyl-tRNA synthetase</keyword>
<comment type="catalytic activity">
    <reaction evidence="7 8">
        <text>tRNA(His) + L-histidine + ATP = L-histidyl-tRNA(His) + AMP + diphosphate + H(+)</text>
        <dbReference type="Rhea" id="RHEA:17313"/>
        <dbReference type="Rhea" id="RHEA-COMP:9665"/>
        <dbReference type="Rhea" id="RHEA-COMP:9689"/>
        <dbReference type="ChEBI" id="CHEBI:15378"/>
        <dbReference type="ChEBI" id="CHEBI:30616"/>
        <dbReference type="ChEBI" id="CHEBI:33019"/>
        <dbReference type="ChEBI" id="CHEBI:57595"/>
        <dbReference type="ChEBI" id="CHEBI:78442"/>
        <dbReference type="ChEBI" id="CHEBI:78527"/>
        <dbReference type="ChEBI" id="CHEBI:456215"/>
        <dbReference type="EC" id="6.1.1.21"/>
    </reaction>
</comment>
<dbReference type="SUPFAM" id="SSF52954">
    <property type="entry name" value="Class II aaRS ABD-related"/>
    <property type="match status" value="1"/>
</dbReference>
<dbReference type="Proteomes" id="UP000177199">
    <property type="component" value="Unassembled WGS sequence"/>
</dbReference>
<dbReference type="Gene3D" id="3.40.50.800">
    <property type="entry name" value="Anticodon-binding domain"/>
    <property type="match status" value="1"/>
</dbReference>
<keyword evidence="8" id="KW-0963">Cytoplasm</keyword>
<keyword evidence="3 8" id="KW-0547">Nucleotide-binding</keyword>
<dbReference type="PROSITE" id="PS50862">
    <property type="entry name" value="AA_TRNA_LIGASE_II"/>
    <property type="match status" value="1"/>
</dbReference>
<dbReference type="InterPro" id="IPR004154">
    <property type="entry name" value="Anticodon-bd"/>
</dbReference>
<dbReference type="InterPro" id="IPR015807">
    <property type="entry name" value="His-tRNA-ligase"/>
</dbReference>
<feature type="binding site" evidence="9">
    <location>
        <begin position="262"/>
        <end position="263"/>
    </location>
    <ligand>
        <name>L-histidine</name>
        <dbReference type="ChEBI" id="CHEBI:57595"/>
    </ligand>
</feature>
<feature type="domain" description="Aminoacyl-transfer RNA synthetases class-II family profile" evidence="10">
    <location>
        <begin position="20"/>
        <end position="326"/>
    </location>
</feature>
<feature type="binding site" evidence="9">
    <location>
        <position position="124"/>
    </location>
    <ligand>
        <name>L-histidine</name>
        <dbReference type="ChEBI" id="CHEBI:57595"/>
    </ligand>
</feature>
<dbReference type="PANTHER" id="PTHR43707">
    <property type="entry name" value="HISTIDYL-TRNA SYNTHETASE"/>
    <property type="match status" value="1"/>
</dbReference>
<evidence type="ECO:0000313" key="12">
    <source>
        <dbReference type="Proteomes" id="UP000177199"/>
    </source>
</evidence>
<dbReference type="InterPro" id="IPR006195">
    <property type="entry name" value="aa-tRNA-synth_II"/>
</dbReference>
<protein>
    <recommendedName>
        <fullName evidence="8">Histidine--tRNA ligase</fullName>
        <ecNumber evidence="8">6.1.1.21</ecNumber>
    </recommendedName>
    <alternativeName>
        <fullName evidence="8">Histidyl-tRNA synthetase</fullName>
        <shortName evidence="8">HisRS</shortName>
    </alternativeName>
</protein>
<dbReference type="AlphaFoldDB" id="A0A1F7HG58"/>
<dbReference type="Pfam" id="PF03129">
    <property type="entry name" value="HGTP_anticodon"/>
    <property type="match status" value="1"/>
</dbReference>
<dbReference type="InterPro" id="IPR004516">
    <property type="entry name" value="HisRS/HisZ"/>
</dbReference>
<dbReference type="InterPro" id="IPR045864">
    <property type="entry name" value="aa-tRNA-synth_II/BPL/LPL"/>
</dbReference>
<evidence type="ECO:0000256" key="2">
    <source>
        <dbReference type="ARBA" id="ARBA00022598"/>
    </source>
</evidence>
<dbReference type="HAMAP" id="MF_00127">
    <property type="entry name" value="His_tRNA_synth"/>
    <property type="match status" value="1"/>
</dbReference>
<organism evidence="11 12">
    <name type="scientific">Candidatus Roizmanbacteria bacterium RIFCSPHIGHO2_12_FULL_33_9</name>
    <dbReference type="NCBI Taxonomy" id="1802045"/>
    <lineage>
        <taxon>Bacteria</taxon>
        <taxon>Candidatus Roizmaniibacteriota</taxon>
    </lineage>
</organism>
<dbReference type="PIRSF" id="PIRSF001549">
    <property type="entry name" value="His-tRNA_synth"/>
    <property type="match status" value="1"/>
</dbReference>
<comment type="subunit">
    <text evidence="8">Homodimer.</text>
</comment>
<dbReference type="GO" id="GO:0004821">
    <property type="term" value="F:histidine-tRNA ligase activity"/>
    <property type="evidence" value="ECO:0007669"/>
    <property type="project" value="UniProtKB-UniRule"/>
</dbReference>
<dbReference type="CDD" id="cd00859">
    <property type="entry name" value="HisRS_anticodon"/>
    <property type="match status" value="1"/>
</dbReference>
<feature type="binding site" evidence="9">
    <location>
        <position position="110"/>
    </location>
    <ligand>
        <name>L-histidine</name>
        <dbReference type="ChEBI" id="CHEBI:57595"/>
    </ligand>
</feature>
<dbReference type="GO" id="GO:0005737">
    <property type="term" value="C:cytoplasm"/>
    <property type="evidence" value="ECO:0007669"/>
    <property type="project" value="UniProtKB-SubCell"/>
</dbReference>
<comment type="subcellular location">
    <subcellularLocation>
        <location evidence="8">Cytoplasm</location>
    </subcellularLocation>
</comment>
<accession>A0A1F7HG58</accession>
<dbReference type="InterPro" id="IPR033656">
    <property type="entry name" value="HisRS_anticodon"/>
</dbReference>
<keyword evidence="4 8" id="KW-0067">ATP-binding</keyword>
<dbReference type="NCBIfam" id="TIGR00442">
    <property type="entry name" value="hisS"/>
    <property type="match status" value="1"/>
</dbReference>
<evidence type="ECO:0000256" key="6">
    <source>
        <dbReference type="ARBA" id="ARBA00023146"/>
    </source>
</evidence>
<dbReference type="InterPro" id="IPR041715">
    <property type="entry name" value="HisRS-like_core"/>
</dbReference>
<dbReference type="Gene3D" id="3.30.930.10">
    <property type="entry name" value="Bira Bifunctional Protein, Domain 2"/>
    <property type="match status" value="1"/>
</dbReference>
<evidence type="ECO:0000256" key="3">
    <source>
        <dbReference type="ARBA" id="ARBA00022741"/>
    </source>
</evidence>
<name>A0A1F7HG58_9BACT</name>
<feature type="binding site" evidence="9">
    <location>
        <begin position="80"/>
        <end position="82"/>
    </location>
    <ligand>
        <name>L-histidine</name>
        <dbReference type="ChEBI" id="CHEBI:57595"/>
    </ligand>
</feature>
<evidence type="ECO:0000256" key="4">
    <source>
        <dbReference type="ARBA" id="ARBA00022840"/>
    </source>
</evidence>
<evidence type="ECO:0000256" key="5">
    <source>
        <dbReference type="ARBA" id="ARBA00022917"/>
    </source>
</evidence>
<gene>
    <name evidence="8" type="primary">hisS</name>
    <name evidence="11" type="ORF">A3F29_03400</name>
</gene>
<dbReference type="GO" id="GO:0005524">
    <property type="term" value="F:ATP binding"/>
    <property type="evidence" value="ECO:0007669"/>
    <property type="project" value="UniProtKB-UniRule"/>
</dbReference>
<dbReference type="EMBL" id="MFZV01000053">
    <property type="protein sequence ID" value="OGK30043.1"/>
    <property type="molecule type" value="Genomic_DNA"/>
</dbReference>
<keyword evidence="2 8" id="KW-0436">Ligase</keyword>
<reference evidence="11 12" key="1">
    <citation type="journal article" date="2016" name="Nat. Commun.">
        <title>Thousands of microbial genomes shed light on interconnected biogeochemical processes in an aquifer system.</title>
        <authorList>
            <person name="Anantharaman K."/>
            <person name="Brown C.T."/>
            <person name="Hug L.A."/>
            <person name="Sharon I."/>
            <person name="Castelle C.J."/>
            <person name="Probst A.J."/>
            <person name="Thomas B.C."/>
            <person name="Singh A."/>
            <person name="Wilkins M.J."/>
            <person name="Karaoz U."/>
            <person name="Brodie E.L."/>
            <person name="Williams K.H."/>
            <person name="Hubbard S.S."/>
            <person name="Banfield J.F."/>
        </authorList>
    </citation>
    <scope>NUCLEOTIDE SEQUENCE [LARGE SCALE GENOMIC DNA]</scope>
</reference>
<dbReference type="GO" id="GO:0006427">
    <property type="term" value="P:histidyl-tRNA aminoacylation"/>
    <property type="evidence" value="ECO:0007669"/>
    <property type="project" value="UniProtKB-UniRule"/>
</dbReference>
<dbReference type="PANTHER" id="PTHR43707:SF1">
    <property type="entry name" value="HISTIDINE--TRNA LIGASE, MITOCHONDRIAL-RELATED"/>
    <property type="match status" value="1"/>
</dbReference>
<evidence type="ECO:0000256" key="8">
    <source>
        <dbReference type="HAMAP-Rule" id="MF_00127"/>
    </source>
</evidence>
<dbReference type="EC" id="6.1.1.21" evidence="8"/>
<dbReference type="SUPFAM" id="SSF55681">
    <property type="entry name" value="Class II aaRS and biotin synthetases"/>
    <property type="match status" value="1"/>
</dbReference>
<comment type="similarity">
    <text evidence="1 8">Belongs to the class-II aminoacyl-tRNA synthetase family.</text>
</comment>
<dbReference type="InterPro" id="IPR036621">
    <property type="entry name" value="Anticodon-bd_dom_sf"/>
</dbReference>
<proteinExistence type="inferred from homology"/>
<dbReference type="Pfam" id="PF13393">
    <property type="entry name" value="tRNA-synt_His"/>
    <property type="match status" value="1"/>
</dbReference>
<evidence type="ECO:0000256" key="7">
    <source>
        <dbReference type="ARBA" id="ARBA00047639"/>
    </source>
</evidence>
<evidence type="ECO:0000256" key="1">
    <source>
        <dbReference type="ARBA" id="ARBA00008226"/>
    </source>
</evidence>
<sequence>MTGLNPLKGFRDLYPQEKGVQSYLFEKMRQVANLLGYQEYDGPIVEPVGLYENKTSKELLERQTFQIKDKKGEILVLRPEMTPSLARMVANKAGQLIFPLKLYNIGARFRYEAPQKGRSREFYQADFDILGTKSIISDAESIYTLISIFEKLGATEKDFKVFINSRSYMEESLLNSNISKDKLSAILNIIDKKGKVEKNKFDAMLQDEKLSKEQILSIYRLIDKSTSGVDYPYFKELFSILKSYGVDKYCEINTSTVRGLDYYTGVVFEAIEVSNEEGSLNRSLFGGGRYDNLVSDFDQKLEIPGVGFATSDVILLKFMQNKGLIPNSVLKSPSCLITVFDDKTLYKSVELSAYLRKNNISCELYPDSQTKLDKQLKYADKRMIPYVLIIGPTEIKTNKIKVKDMKTGEQKDMRKEELIKKLETRSTKLETIL</sequence>
<keyword evidence="5 8" id="KW-0648">Protein biosynthesis</keyword>
<feature type="binding site" evidence="9">
    <location>
        <position position="128"/>
    </location>
    <ligand>
        <name>L-histidine</name>
        <dbReference type="ChEBI" id="CHEBI:57595"/>
    </ligand>
</feature>
<comment type="caution">
    <text evidence="11">The sequence shown here is derived from an EMBL/GenBank/DDBJ whole genome shotgun (WGS) entry which is preliminary data.</text>
</comment>
<dbReference type="CDD" id="cd00773">
    <property type="entry name" value="HisRS-like_core"/>
    <property type="match status" value="1"/>
</dbReference>
<evidence type="ECO:0000313" key="11">
    <source>
        <dbReference type="EMBL" id="OGK30043.1"/>
    </source>
</evidence>
<evidence type="ECO:0000259" key="10">
    <source>
        <dbReference type="PROSITE" id="PS50862"/>
    </source>
</evidence>
<evidence type="ECO:0000256" key="9">
    <source>
        <dbReference type="PIRSR" id="PIRSR001549-1"/>
    </source>
</evidence>